<dbReference type="Pfam" id="PF08345">
    <property type="entry name" value="YscJ_FliF_C"/>
    <property type="match status" value="1"/>
</dbReference>
<feature type="domain" description="Flagellar M-ring N-terminal" evidence="12">
    <location>
        <begin position="49"/>
        <end position="223"/>
    </location>
</feature>
<feature type="transmembrane region" description="Helical" evidence="11">
    <location>
        <begin position="452"/>
        <end position="471"/>
    </location>
</feature>
<dbReference type="PATRIC" id="fig|1813736.3.peg.3877"/>
<evidence type="ECO:0000256" key="1">
    <source>
        <dbReference type="ARBA" id="ARBA00004117"/>
    </source>
</evidence>
<comment type="subcellular location">
    <subcellularLocation>
        <location evidence="1 9">Bacterial flagellum basal body</location>
    </subcellularLocation>
    <subcellularLocation>
        <location evidence="2">Cell membrane</location>
        <topology evidence="2">Multi-pass membrane protein</topology>
    </subcellularLocation>
</comment>
<comment type="function">
    <text evidence="9">The M ring may be actively involved in energy transduction.</text>
</comment>
<evidence type="ECO:0000259" key="12">
    <source>
        <dbReference type="Pfam" id="PF01514"/>
    </source>
</evidence>
<dbReference type="InterPro" id="IPR013556">
    <property type="entry name" value="Flag_M-ring_C"/>
</dbReference>
<keyword evidence="14" id="KW-0282">Flagellum</keyword>
<protein>
    <recommendedName>
        <fullName evidence="9">Flagellar M-ring protein</fullName>
    </recommendedName>
</protein>
<keyword evidence="8 9" id="KW-0975">Bacterial flagellum</keyword>
<evidence type="ECO:0000313" key="15">
    <source>
        <dbReference type="Proteomes" id="UP000076079"/>
    </source>
</evidence>
<dbReference type="AlphaFoldDB" id="A0A143PQP2"/>
<gene>
    <name evidence="14" type="primary">fliF</name>
    <name evidence="14" type="ORF">LuPra_03668</name>
</gene>
<dbReference type="KEGG" id="abac:LuPra_03668"/>
<name>A0A143PQP2_LUTPR</name>
<dbReference type="Gene3D" id="3.30.300.30">
    <property type="match status" value="1"/>
</dbReference>
<dbReference type="PRINTS" id="PR01009">
    <property type="entry name" value="FLGMRINGFLIF"/>
</dbReference>
<keyword evidence="5 11" id="KW-0812">Transmembrane</keyword>
<dbReference type="GO" id="GO:0003774">
    <property type="term" value="F:cytoskeletal motor activity"/>
    <property type="evidence" value="ECO:0007669"/>
    <property type="project" value="InterPro"/>
</dbReference>
<dbReference type="InterPro" id="IPR006182">
    <property type="entry name" value="FliF_N_dom"/>
</dbReference>
<sequence>MAFLPVQWQALVEKSKVVRASLSTAQLISLAAVFVGVLGLVIGSTWYLNRTEYRVLFSELNGEEAARVVERLKGDNVAYQLQDGGRTVLVPTNSTDNLRLQFAGEGMPTSGRIGFEIFDKVAFGQTEFLEHVNYRRALEGELARTISTLTEVQAARVHIAMQKESLFGAREQPAKASVTLTLKGTRALPPQAATSITNLVAASVEGLRPEQVVIIDSTGRSLARGAMGQDDGAMAGADLERQQKYERDMGMKVVALLEPVVGVERVRANVSVQLHGASQEQTTEQYDPETVLRSESTLTEGNTADSNGGIAGAQANLPAVVRPDGTPSPSTTGSTTTSRGLTKSTKLSNYEVSKTVTHTIRPRGEVAKVSVAVLVDDEHVTTTAQDGTVSTKRKPRDPGAMQKLQKLVAASLGIDTQRGDMVSVENIPFEAPVSEPIAKPSMWQRVSDQSSGAVRGLAVLLIVAMVLLLVVRPVVGRLLAVPALDRPHATIGMPQQLPRTIEEIEGEIEARLDAMPNDGDRRQPVLTRRVATLANKEPESAAKLVRGWLTEGRS</sequence>
<evidence type="ECO:0000256" key="6">
    <source>
        <dbReference type="ARBA" id="ARBA00022989"/>
    </source>
</evidence>
<keyword evidence="14" id="KW-0966">Cell projection</keyword>
<dbReference type="RefSeq" id="WP_157899362.1">
    <property type="nucleotide sequence ID" value="NZ_CP015136.1"/>
</dbReference>
<proteinExistence type="inferred from homology"/>
<feature type="compositionally biased region" description="Low complexity" evidence="10">
    <location>
        <begin position="327"/>
        <end position="346"/>
    </location>
</feature>
<keyword evidence="6 11" id="KW-1133">Transmembrane helix</keyword>
<keyword evidence="7 11" id="KW-0472">Membrane</keyword>
<dbReference type="Proteomes" id="UP000076079">
    <property type="component" value="Chromosome"/>
</dbReference>
<dbReference type="STRING" id="1855912.LuPra_03668"/>
<dbReference type="Pfam" id="PF01514">
    <property type="entry name" value="YscJ_FliF"/>
    <property type="match status" value="1"/>
</dbReference>
<dbReference type="PANTHER" id="PTHR30046:SF0">
    <property type="entry name" value="FLAGELLAR M-RING PROTEIN"/>
    <property type="match status" value="1"/>
</dbReference>
<evidence type="ECO:0000256" key="4">
    <source>
        <dbReference type="ARBA" id="ARBA00022475"/>
    </source>
</evidence>
<evidence type="ECO:0000256" key="5">
    <source>
        <dbReference type="ARBA" id="ARBA00022692"/>
    </source>
</evidence>
<accession>A0A143PQP2</accession>
<reference evidence="15" key="2">
    <citation type="submission" date="2016-04" db="EMBL/GenBank/DDBJ databases">
        <title>First Complete Genome Sequence of a Subdivision 6 Acidobacterium.</title>
        <authorList>
            <person name="Huang S."/>
            <person name="Vieira S."/>
            <person name="Bunk B."/>
            <person name="Riedel T."/>
            <person name="Sproeer C."/>
            <person name="Overmann J."/>
        </authorList>
    </citation>
    <scope>NUCLEOTIDE SEQUENCE [LARGE SCALE GENOMIC DNA]</scope>
    <source>
        <strain evidence="15">DSM 100886 HEG_-6_39</strain>
    </source>
</reference>
<dbReference type="PIRSF" id="PIRSF004862">
    <property type="entry name" value="FliF"/>
    <property type="match status" value="1"/>
</dbReference>
<evidence type="ECO:0000313" key="14">
    <source>
        <dbReference type="EMBL" id="AMY10438.1"/>
    </source>
</evidence>
<feature type="domain" description="Flagellar M-ring C-terminal" evidence="13">
    <location>
        <begin position="257"/>
        <end position="429"/>
    </location>
</feature>
<dbReference type="InterPro" id="IPR000067">
    <property type="entry name" value="FlgMring_FliF"/>
</dbReference>
<dbReference type="PANTHER" id="PTHR30046">
    <property type="entry name" value="FLAGELLAR M-RING PROTEIN"/>
    <property type="match status" value="1"/>
</dbReference>
<dbReference type="InterPro" id="IPR045851">
    <property type="entry name" value="AMP-bd_C_sf"/>
</dbReference>
<evidence type="ECO:0000256" key="7">
    <source>
        <dbReference type="ARBA" id="ARBA00023136"/>
    </source>
</evidence>
<evidence type="ECO:0000259" key="13">
    <source>
        <dbReference type="Pfam" id="PF08345"/>
    </source>
</evidence>
<keyword evidence="14" id="KW-0969">Cilium</keyword>
<keyword evidence="15" id="KW-1185">Reference proteome</keyword>
<evidence type="ECO:0000256" key="9">
    <source>
        <dbReference type="PIRNR" id="PIRNR004862"/>
    </source>
</evidence>
<dbReference type="GO" id="GO:0071973">
    <property type="term" value="P:bacterial-type flagellum-dependent cell motility"/>
    <property type="evidence" value="ECO:0007669"/>
    <property type="project" value="InterPro"/>
</dbReference>
<dbReference type="EMBL" id="CP015136">
    <property type="protein sequence ID" value="AMY10438.1"/>
    <property type="molecule type" value="Genomic_DNA"/>
</dbReference>
<evidence type="ECO:0000256" key="10">
    <source>
        <dbReference type="SAM" id="MobiDB-lite"/>
    </source>
</evidence>
<comment type="similarity">
    <text evidence="3 9">Belongs to the FliF family.</text>
</comment>
<evidence type="ECO:0000256" key="11">
    <source>
        <dbReference type="SAM" id="Phobius"/>
    </source>
</evidence>
<dbReference type="NCBIfam" id="TIGR00206">
    <property type="entry name" value="fliF"/>
    <property type="match status" value="1"/>
</dbReference>
<feature type="region of interest" description="Disordered" evidence="10">
    <location>
        <begin position="319"/>
        <end position="346"/>
    </location>
</feature>
<dbReference type="InterPro" id="IPR043427">
    <property type="entry name" value="YscJ/FliF"/>
</dbReference>
<keyword evidence="4" id="KW-1003">Cell membrane</keyword>
<evidence type="ECO:0000256" key="8">
    <source>
        <dbReference type="ARBA" id="ARBA00023143"/>
    </source>
</evidence>
<evidence type="ECO:0000256" key="3">
    <source>
        <dbReference type="ARBA" id="ARBA00007971"/>
    </source>
</evidence>
<organism evidence="14 15">
    <name type="scientific">Luteitalea pratensis</name>
    <dbReference type="NCBI Taxonomy" id="1855912"/>
    <lineage>
        <taxon>Bacteria</taxon>
        <taxon>Pseudomonadati</taxon>
        <taxon>Acidobacteriota</taxon>
        <taxon>Vicinamibacteria</taxon>
        <taxon>Vicinamibacterales</taxon>
        <taxon>Vicinamibacteraceae</taxon>
        <taxon>Luteitalea</taxon>
    </lineage>
</organism>
<reference evidence="14 15" key="1">
    <citation type="journal article" date="2016" name="Genome Announc.">
        <title>First Complete Genome Sequence of a Subdivision 6 Acidobacterium Strain.</title>
        <authorList>
            <person name="Huang S."/>
            <person name="Vieira S."/>
            <person name="Bunk B."/>
            <person name="Riedel T."/>
            <person name="Sproer C."/>
            <person name="Overmann J."/>
        </authorList>
    </citation>
    <scope>NUCLEOTIDE SEQUENCE [LARGE SCALE GENOMIC DNA]</scope>
    <source>
        <strain evidence="15">DSM 100886 HEG_-6_39</strain>
    </source>
</reference>
<dbReference type="GO" id="GO:0009431">
    <property type="term" value="C:bacterial-type flagellum basal body, MS ring"/>
    <property type="evidence" value="ECO:0007669"/>
    <property type="project" value="InterPro"/>
</dbReference>
<feature type="transmembrane region" description="Helical" evidence="11">
    <location>
        <begin position="27"/>
        <end position="48"/>
    </location>
</feature>
<dbReference type="OrthoDB" id="9807026at2"/>
<evidence type="ECO:0000256" key="2">
    <source>
        <dbReference type="ARBA" id="ARBA00004651"/>
    </source>
</evidence>
<dbReference type="GO" id="GO:0005886">
    <property type="term" value="C:plasma membrane"/>
    <property type="evidence" value="ECO:0007669"/>
    <property type="project" value="UniProtKB-SubCell"/>
</dbReference>